<feature type="signal peptide" evidence="1">
    <location>
        <begin position="1"/>
        <end position="20"/>
    </location>
</feature>
<dbReference type="NCBIfam" id="TIGR03519">
    <property type="entry name" value="T9SS_PorP_fam"/>
    <property type="match status" value="1"/>
</dbReference>
<dbReference type="Proteomes" id="UP000198431">
    <property type="component" value="Unassembled WGS sequence"/>
</dbReference>
<keyword evidence="1" id="KW-0732">Signal</keyword>
<evidence type="ECO:0000313" key="5">
    <source>
        <dbReference type="Proteomes" id="UP000198431"/>
    </source>
</evidence>
<proteinExistence type="predicted"/>
<dbReference type="EMBL" id="FRBX01000010">
    <property type="protein sequence ID" value="SHN22001.1"/>
    <property type="molecule type" value="Genomic_DNA"/>
</dbReference>
<organism evidence="2 5">
    <name type="scientific">Flavobacterium pectinovorum</name>
    <dbReference type="NCBI Taxonomy" id="29533"/>
    <lineage>
        <taxon>Bacteria</taxon>
        <taxon>Pseudomonadati</taxon>
        <taxon>Bacteroidota</taxon>
        <taxon>Flavobacteriia</taxon>
        <taxon>Flavobacteriales</taxon>
        <taxon>Flavobacteriaceae</taxon>
        <taxon>Flavobacterium</taxon>
    </lineage>
</organism>
<dbReference type="InterPro" id="IPR019861">
    <property type="entry name" value="PorP/SprF_Bacteroidetes"/>
</dbReference>
<dbReference type="Proteomes" id="UP000184216">
    <property type="component" value="Unassembled WGS sequence"/>
</dbReference>
<dbReference type="Pfam" id="PF11751">
    <property type="entry name" value="PorP_SprF"/>
    <property type="match status" value="1"/>
</dbReference>
<dbReference type="EMBL" id="MUHB01000030">
    <property type="protein sequence ID" value="OXA99250.1"/>
    <property type="molecule type" value="Genomic_DNA"/>
</dbReference>
<reference evidence="3 4" key="2">
    <citation type="submission" date="2016-11" db="EMBL/GenBank/DDBJ databases">
        <authorList>
            <person name="Varghese N."/>
            <person name="Submissions S."/>
        </authorList>
    </citation>
    <scope>NUCLEOTIDE SEQUENCE [LARGE SCALE GENOMIC DNA]</scope>
    <source>
        <strain evidence="3 4">DSM 6368</strain>
    </source>
</reference>
<sequence length="304" mass="33436">MKKIFYVATLLLLGVFGASAQQESQYTQYMYNTMSFNPGYTGSREVISAMGLYRTQWVGLEGAPKTMNFSIQSPLGYHGNGIGLNIVNDEIGPTKNTGAMVSYAYTIDANDNVRVSFGISGGFDNFEVDYSKLNIENPDIYMTGKTSKFSPNVGAGIYVHSHNWYVGAAVPKLLKTDFFDDVAESVYSTKSHLYFIGGYVFDLNPNLKFKPAVLAKVVQGAPVAVDLSANFLISNKLTLGAAYRLNASVSGMAGFQVSDAIQIGYAYDYETTNLGRYNSGSHELFLRFDFLSKSKARLVTPRFF</sequence>
<feature type="chain" id="PRO_5044243568" evidence="1">
    <location>
        <begin position="21"/>
        <end position="304"/>
    </location>
</feature>
<comment type="caution">
    <text evidence="2">The sequence shown here is derived from an EMBL/GenBank/DDBJ whole genome shotgun (WGS) entry which is preliminary data.</text>
</comment>
<reference evidence="2 5" key="1">
    <citation type="submission" date="2016-11" db="EMBL/GenBank/DDBJ databases">
        <title>Whole genomes of Flavobacteriaceae.</title>
        <authorList>
            <person name="Stine C."/>
            <person name="Li C."/>
            <person name="Tadesse D."/>
        </authorList>
    </citation>
    <scope>NUCLEOTIDE SEQUENCE [LARGE SCALE GENOMIC DNA]</scope>
    <source>
        <strain evidence="2 5">ATCC 19366</strain>
    </source>
</reference>
<name>A0AB36NUH5_9FLAO</name>
<dbReference type="AlphaFoldDB" id="A0AB36NUH5"/>
<keyword evidence="4" id="KW-1185">Reference proteome</keyword>
<accession>A0AB36NUH5</accession>
<evidence type="ECO:0000313" key="4">
    <source>
        <dbReference type="Proteomes" id="UP000184216"/>
    </source>
</evidence>
<gene>
    <name evidence="2" type="ORF">B0A72_22715</name>
    <name evidence="3" type="ORF">SAMN05444387_4750</name>
</gene>
<evidence type="ECO:0000313" key="2">
    <source>
        <dbReference type="EMBL" id="OXA99250.1"/>
    </source>
</evidence>
<evidence type="ECO:0000256" key="1">
    <source>
        <dbReference type="SAM" id="SignalP"/>
    </source>
</evidence>
<dbReference type="RefSeq" id="WP_073398327.1">
    <property type="nucleotide sequence ID" value="NZ_FRBX01000010.1"/>
</dbReference>
<protein>
    <submittedName>
        <fullName evidence="3">Type IX secretion system membrane protein, PorP/SprF family</fullName>
    </submittedName>
</protein>
<evidence type="ECO:0000313" key="3">
    <source>
        <dbReference type="EMBL" id="SHN22001.1"/>
    </source>
</evidence>